<protein>
    <recommendedName>
        <fullName evidence="1">IrrE N-terminal-like domain-containing protein</fullName>
    </recommendedName>
</protein>
<name>A0A0F3IMK2_9GAMM</name>
<reference evidence="2 3" key="2">
    <citation type="journal article" date="2016" name="Microb. Ecol.">
        <title>Genome Characteristics of a Novel Type I Methanotroph (Sn10-6) Isolated from a Flooded Indian Rice Field.</title>
        <authorList>
            <person name="Rahalkar M.C."/>
            <person name="Pandit P.S."/>
            <person name="Dhakephalkar P.K."/>
            <person name="Pore S."/>
            <person name="Arora P."/>
            <person name="Kapse N."/>
        </authorList>
    </citation>
    <scope>NUCLEOTIDE SEQUENCE [LARGE SCALE GENOMIC DNA]</scope>
    <source>
        <strain evidence="2 3">Sn10-6</strain>
    </source>
</reference>
<evidence type="ECO:0000313" key="3">
    <source>
        <dbReference type="Proteomes" id="UP000033684"/>
    </source>
</evidence>
<proteinExistence type="predicted"/>
<dbReference type="InterPro" id="IPR010359">
    <property type="entry name" value="IrrE_HExxH"/>
</dbReference>
<keyword evidence="3" id="KW-1185">Reference proteome</keyword>
<dbReference type="Pfam" id="PF06114">
    <property type="entry name" value="Peptidase_M78"/>
    <property type="match status" value="1"/>
</dbReference>
<dbReference type="PANTHER" id="PTHR43236:SF1">
    <property type="entry name" value="BLL7220 PROTEIN"/>
    <property type="match status" value="1"/>
</dbReference>
<gene>
    <name evidence="2" type="ORF">VZ94_01540</name>
</gene>
<dbReference type="Gene3D" id="1.10.10.2910">
    <property type="match status" value="1"/>
</dbReference>
<reference evidence="3" key="1">
    <citation type="submission" date="2015-03" db="EMBL/GenBank/DDBJ databases">
        <title>Draft genome sequence of a novel methanotroph (Sn10-6) isolated from flooded ricefield rhizosphere in India.</title>
        <authorList>
            <person name="Pandit P.S."/>
            <person name="Pore S.D."/>
            <person name="Arora P."/>
            <person name="Kapse N.G."/>
            <person name="Dhakephalkar P.K."/>
            <person name="Rahalkar M.C."/>
        </authorList>
    </citation>
    <scope>NUCLEOTIDE SEQUENCE [LARGE SCALE GENOMIC DNA]</scope>
    <source>
        <strain evidence="3">Sn10-6</strain>
    </source>
</reference>
<evidence type="ECO:0000313" key="2">
    <source>
        <dbReference type="EMBL" id="KJV07912.1"/>
    </source>
</evidence>
<sequence length="347" mass="39336">MNIRSELSARLNNEIKRKCTTPQRISSKAKLPQEVIEGYLTAEREIQFDELRPICESLKIGLMWLLSPNYKPSHLTFRALADQDLTKVSRIENTFLIIGDVLPQIKKFTVPKLNTSEKDPAMLQAETNKASSDLRQAYPTVESLYEAAGLPILPVSAGNNGFDAFIMDSGKSSVVCVNKDKPSPRIHFSLLHEMAHFLWHRGQDVPVDVSIEGYFNNNLIADNQIPEYVANKFAQQFIFSLNEIKDIASKWKNFNAGELIAERRTTVDVLAFAIHDYLLFTAKPAQFVQIRDALKANISTSYRQDGTLLDFIEKRGNNLKSMLLHNKEEFSNSVWSEVNNAWELGVD</sequence>
<dbReference type="Proteomes" id="UP000033684">
    <property type="component" value="Unassembled WGS sequence"/>
</dbReference>
<dbReference type="AlphaFoldDB" id="A0A0F3IMK2"/>
<dbReference type="EMBL" id="LAJX01000012">
    <property type="protein sequence ID" value="KJV07912.1"/>
    <property type="molecule type" value="Genomic_DNA"/>
</dbReference>
<feature type="domain" description="IrrE N-terminal-like" evidence="1">
    <location>
        <begin position="156"/>
        <end position="249"/>
    </location>
</feature>
<dbReference type="InterPro" id="IPR052345">
    <property type="entry name" value="Rad_response_metalloprotease"/>
</dbReference>
<evidence type="ECO:0000259" key="1">
    <source>
        <dbReference type="Pfam" id="PF06114"/>
    </source>
</evidence>
<comment type="caution">
    <text evidence="2">The sequence shown here is derived from an EMBL/GenBank/DDBJ whole genome shotgun (WGS) entry which is preliminary data.</text>
</comment>
<accession>A0A0F3IMK2</accession>
<dbReference type="RefSeq" id="WP_045777884.1">
    <property type="nucleotide sequence ID" value="NZ_LAJX01000012.1"/>
</dbReference>
<organism evidence="2 3">
    <name type="scientific">Methylocucumis oryzae</name>
    <dbReference type="NCBI Taxonomy" id="1632867"/>
    <lineage>
        <taxon>Bacteria</taxon>
        <taxon>Pseudomonadati</taxon>
        <taxon>Pseudomonadota</taxon>
        <taxon>Gammaproteobacteria</taxon>
        <taxon>Methylococcales</taxon>
        <taxon>Methylococcaceae</taxon>
        <taxon>Methylocucumis</taxon>
    </lineage>
</organism>
<dbReference type="PANTHER" id="PTHR43236">
    <property type="entry name" value="ANTITOXIN HIGA1"/>
    <property type="match status" value="1"/>
</dbReference>